<organism evidence="1 2">
    <name type="scientific">Entomophthora muscae</name>
    <dbReference type="NCBI Taxonomy" id="34485"/>
    <lineage>
        <taxon>Eukaryota</taxon>
        <taxon>Fungi</taxon>
        <taxon>Fungi incertae sedis</taxon>
        <taxon>Zoopagomycota</taxon>
        <taxon>Entomophthoromycotina</taxon>
        <taxon>Entomophthoromycetes</taxon>
        <taxon>Entomophthorales</taxon>
        <taxon>Entomophthoraceae</taxon>
        <taxon>Entomophthora</taxon>
    </lineage>
</organism>
<sequence>MRVTNEVDVESAAASVEQLMAQKREEQRLTAVFDPAYLAEFLGTLLLVLFGDGAVAQVTVNKVAVGSSHLSVALGFAFGLTCALFVAGPVSGGHLNPAITVANALFRKFPWRRVPGYIFAQTFGAFMGASLVYLIYWPAMNVFDGGVRQTLGKMGTGSIFATYPNPAAPNYSSFLTEVVISGVFVVCIVAMTDPRLRVPGYVSAIAIGLSIGVVGLSLGVMTGFALNPARDFGPRFFTSIAGWGWEPFQACNYYFWVPIVGPTAGAILGIFSYDLLIFPNKEI</sequence>
<keyword evidence="2" id="KW-1185">Reference proteome</keyword>
<accession>A0ACC2SDA4</accession>
<gene>
    <name evidence="1" type="primary">FPS1_17</name>
    <name evidence="1" type="ORF">DSO57_1031360</name>
</gene>
<dbReference type="Proteomes" id="UP001165960">
    <property type="component" value="Unassembled WGS sequence"/>
</dbReference>
<protein>
    <submittedName>
        <fullName evidence="1">Glycerol channel</fullName>
    </submittedName>
</protein>
<comment type="caution">
    <text evidence="1">The sequence shown here is derived from an EMBL/GenBank/DDBJ whole genome shotgun (WGS) entry which is preliminary data.</text>
</comment>
<dbReference type="EMBL" id="QTSX02005195">
    <property type="protein sequence ID" value="KAJ9060391.1"/>
    <property type="molecule type" value="Genomic_DNA"/>
</dbReference>
<name>A0ACC2SDA4_9FUNG</name>
<reference evidence="1" key="1">
    <citation type="submission" date="2022-04" db="EMBL/GenBank/DDBJ databases">
        <title>Genome of the entomopathogenic fungus Entomophthora muscae.</title>
        <authorList>
            <person name="Elya C."/>
            <person name="Lovett B.R."/>
            <person name="Lee E."/>
            <person name="Macias A.M."/>
            <person name="Hajek A.E."/>
            <person name="De Bivort B.L."/>
            <person name="Kasson M.T."/>
            <person name="De Fine Licht H.H."/>
            <person name="Stajich J.E."/>
        </authorList>
    </citation>
    <scope>NUCLEOTIDE SEQUENCE</scope>
    <source>
        <strain evidence="1">Berkeley</strain>
    </source>
</reference>
<proteinExistence type="predicted"/>
<evidence type="ECO:0000313" key="1">
    <source>
        <dbReference type="EMBL" id="KAJ9060391.1"/>
    </source>
</evidence>
<evidence type="ECO:0000313" key="2">
    <source>
        <dbReference type="Proteomes" id="UP001165960"/>
    </source>
</evidence>